<organism evidence="11 12">
    <name type="scientific">Dimorphilus gyrociliatus</name>
    <dbReference type="NCBI Taxonomy" id="2664684"/>
    <lineage>
        <taxon>Eukaryota</taxon>
        <taxon>Metazoa</taxon>
        <taxon>Spiralia</taxon>
        <taxon>Lophotrochozoa</taxon>
        <taxon>Annelida</taxon>
        <taxon>Polychaeta</taxon>
        <taxon>Polychaeta incertae sedis</taxon>
        <taxon>Dinophilidae</taxon>
        <taxon>Dimorphilus</taxon>
    </lineage>
</organism>
<gene>
    <name evidence="11" type="ORF">DGYR_LOCUS11681</name>
</gene>
<keyword evidence="6 9" id="KW-1133">Transmembrane helix</keyword>
<keyword evidence="12" id="KW-1185">Reference proteome</keyword>
<comment type="similarity">
    <text evidence="2">Belongs to the Ca(2+):cation antiporter (CaCA) (TC 2.A.19) family. SLC24A subfamily.</text>
</comment>
<keyword evidence="4" id="KW-0109">Calcium transport</keyword>
<keyword evidence="4" id="KW-0813">Transport</keyword>
<dbReference type="Proteomes" id="UP000549394">
    <property type="component" value="Unassembled WGS sequence"/>
</dbReference>
<dbReference type="Pfam" id="PF01699">
    <property type="entry name" value="Na_Ca_ex"/>
    <property type="match status" value="1"/>
</dbReference>
<evidence type="ECO:0000256" key="6">
    <source>
        <dbReference type="ARBA" id="ARBA00022989"/>
    </source>
</evidence>
<dbReference type="GO" id="GO:0006874">
    <property type="term" value="P:intracellular calcium ion homeostasis"/>
    <property type="evidence" value="ECO:0007669"/>
    <property type="project" value="TreeGrafter"/>
</dbReference>
<evidence type="ECO:0000313" key="12">
    <source>
        <dbReference type="Proteomes" id="UP000549394"/>
    </source>
</evidence>
<comment type="subcellular location">
    <subcellularLocation>
        <location evidence="1">Membrane</location>
        <topology evidence="1">Multi-pass membrane protein</topology>
    </subcellularLocation>
</comment>
<name>A0A7I8W747_9ANNE</name>
<comment type="caution">
    <text evidence="11">The sequence shown here is derived from an EMBL/GenBank/DDBJ whole genome shotgun (WGS) entry which is preliminary data.</text>
</comment>
<proteinExistence type="inferred from homology"/>
<evidence type="ECO:0000256" key="9">
    <source>
        <dbReference type="SAM" id="Phobius"/>
    </source>
</evidence>
<evidence type="ECO:0000256" key="7">
    <source>
        <dbReference type="ARBA" id="ARBA00023136"/>
    </source>
</evidence>
<evidence type="ECO:0000313" key="11">
    <source>
        <dbReference type="EMBL" id="CAD5124088.1"/>
    </source>
</evidence>
<dbReference type="InterPro" id="IPR004481">
    <property type="entry name" value="K/Na/Ca-exchanger"/>
</dbReference>
<dbReference type="Gene3D" id="1.20.1420.30">
    <property type="entry name" value="NCX, central ion-binding region"/>
    <property type="match status" value="1"/>
</dbReference>
<keyword evidence="4" id="KW-0106">Calcium</keyword>
<reference evidence="11 12" key="1">
    <citation type="submission" date="2020-08" db="EMBL/GenBank/DDBJ databases">
        <authorList>
            <person name="Hejnol A."/>
        </authorList>
    </citation>
    <scope>NUCLEOTIDE SEQUENCE [LARGE SCALE GENOMIC DNA]</scope>
</reference>
<dbReference type="InterPro" id="IPR044880">
    <property type="entry name" value="NCX_ion-bd_dom_sf"/>
</dbReference>
<keyword evidence="5 9" id="KW-0812">Transmembrane</keyword>
<protein>
    <recommendedName>
        <fullName evidence="10">Sodium/calcium exchanger membrane region domain-containing protein</fullName>
    </recommendedName>
</protein>
<dbReference type="OrthoDB" id="2127281at2759"/>
<accession>A0A7I8W747</accession>
<evidence type="ECO:0000256" key="5">
    <source>
        <dbReference type="ARBA" id="ARBA00022692"/>
    </source>
</evidence>
<dbReference type="GO" id="GO:0005886">
    <property type="term" value="C:plasma membrane"/>
    <property type="evidence" value="ECO:0007669"/>
    <property type="project" value="TreeGrafter"/>
</dbReference>
<dbReference type="InterPro" id="IPR004837">
    <property type="entry name" value="NaCa_Exmemb"/>
</dbReference>
<dbReference type="AlphaFoldDB" id="A0A7I8W747"/>
<dbReference type="PANTHER" id="PTHR10846:SF72">
    <property type="entry name" value="SODIUM_POTASSIUM_CALCIUM EXCHANGER NCKX30C"/>
    <property type="match status" value="1"/>
</dbReference>
<evidence type="ECO:0000256" key="4">
    <source>
        <dbReference type="ARBA" id="ARBA00022568"/>
    </source>
</evidence>
<dbReference type="GO" id="GO:0005262">
    <property type="term" value="F:calcium channel activity"/>
    <property type="evidence" value="ECO:0007669"/>
    <property type="project" value="TreeGrafter"/>
</dbReference>
<keyword evidence="4" id="KW-0406">Ion transport</keyword>
<dbReference type="GO" id="GO:0008273">
    <property type="term" value="F:calcium, potassium:sodium antiporter activity"/>
    <property type="evidence" value="ECO:0007669"/>
    <property type="project" value="TreeGrafter"/>
</dbReference>
<dbReference type="PANTHER" id="PTHR10846">
    <property type="entry name" value="SODIUM/POTASSIUM/CALCIUM EXCHANGER"/>
    <property type="match status" value="1"/>
</dbReference>
<sequence length="198" mass="21910">MFVALAVVCDEFFVPSLEVITEVLNISEDVAGATFMAAGGSAPELFTSFIGVFIANSNVGIGTIVGSAVFNILFVIGMCALFSKGVLVLTWWPLFRDVTFYSISLACLIGFFIDKWIDWWEALILLLCYISYVLFMKFNQDFEDFVKSRLNGNKVTSMRSRDNLIRESGSPTPRPVGNSSMEENSPSPPPQVTILIFT</sequence>
<evidence type="ECO:0000259" key="10">
    <source>
        <dbReference type="Pfam" id="PF01699"/>
    </source>
</evidence>
<dbReference type="NCBIfam" id="TIGR00367">
    <property type="entry name" value="calcium/sodium antiporter"/>
    <property type="match status" value="1"/>
</dbReference>
<feature type="transmembrane region" description="Helical" evidence="9">
    <location>
        <begin position="119"/>
        <end position="139"/>
    </location>
</feature>
<feature type="domain" description="Sodium/calcium exchanger membrane region" evidence="10">
    <location>
        <begin position="1"/>
        <end position="136"/>
    </location>
</feature>
<evidence type="ECO:0000256" key="8">
    <source>
        <dbReference type="SAM" id="MobiDB-lite"/>
    </source>
</evidence>
<dbReference type="FunFam" id="1.20.1420.30:FF:000004">
    <property type="entry name" value="Sodium/potassium/calcium exchanger 2 isoform 1"/>
    <property type="match status" value="1"/>
</dbReference>
<evidence type="ECO:0000256" key="1">
    <source>
        <dbReference type="ARBA" id="ARBA00004141"/>
    </source>
</evidence>
<evidence type="ECO:0000256" key="2">
    <source>
        <dbReference type="ARBA" id="ARBA00005364"/>
    </source>
</evidence>
<keyword evidence="7 9" id="KW-0472">Membrane</keyword>
<feature type="region of interest" description="Disordered" evidence="8">
    <location>
        <begin position="164"/>
        <end position="191"/>
    </location>
</feature>
<keyword evidence="3" id="KW-0050">Antiport</keyword>
<evidence type="ECO:0000256" key="3">
    <source>
        <dbReference type="ARBA" id="ARBA00022449"/>
    </source>
</evidence>
<dbReference type="EMBL" id="CAJFCJ010000020">
    <property type="protein sequence ID" value="CAD5124088.1"/>
    <property type="molecule type" value="Genomic_DNA"/>
</dbReference>